<keyword evidence="3" id="KW-1185">Reference proteome</keyword>
<evidence type="ECO:0000313" key="2">
    <source>
        <dbReference type="EMBL" id="GFR89307.1"/>
    </source>
</evidence>
<feature type="coiled-coil region" evidence="1">
    <location>
        <begin position="125"/>
        <end position="159"/>
    </location>
</feature>
<reference evidence="2 3" key="1">
    <citation type="journal article" date="2021" name="Elife">
        <title>Chloroplast acquisition without the gene transfer in kleptoplastic sea slugs, Plakobranchus ocellatus.</title>
        <authorList>
            <person name="Maeda T."/>
            <person name="Takahashi S."/>
            <person name="Yoshida T."/>
            <person name="Shimamura S."/>
            <person name="Takaki Y."/>
            <person name="Nagai Y."/>
            <person name="Toyoda A."/>
            <person name="Suzuki Y."/>
            <person name="Arimoto A."/>
            <person name="Ishii H."/>
            <person name="Satoh N."/>
            <person name="Nishiyama T."/>
            <person name="Hasebe M."/>
            <person name="Maruyama T."/>
            <person name="Minagawa J."/>
            <person name="Obokata J."/>
            <person name="Shigenobu S."/>
        </authorList>
    </citation>
    <scope>NUCLEOTIDE SEQUENCE [LARGE SCALE GENOMIC DNA]</scope>
</reference>
<comment type="caution">
    <text evidence="2">The sequence shown here is derived from an EMBL/GenBank/DDBJ whole genome shotgun (WGS) entry which is preliminary data.</text>
</comment>
<proteinExistence type="predicted"/>
<sequence>MKSGSSRPSLAPTLTETEQLEKLAGYMVVPKDLWPFIKYPAHVRYIEIEAKGGEFRSGGFVLNNPFDTKVRGSTSEKRFIKLQNGFNKTAKDHKEWIAAYEDIEYLYVKGNGAVLTLQRDLQTAVSSLNANIARLAEYSKKLERRIASLESRFASSESR</sequence>
<organism evidence="2 3">
    <name type="scientific">Elysia marginata</name>
    <dbReference type="NCBI Taxonomy" id="1093978"/>
    <lineage>
        <taxon>Eukaryota</taxon>
        <taxon>Metazoa</taxon>
        <taxon>Spiralia</taxon>
        <taxon>Lophotrochozoa</taxon>
        <taxon>Mollusca</taxon>
        <taxon>Gastropoda</taxon>
        <taxon>Heterobranchia</taxon>
        <taxon>Euthyneura</taxon>
        <taxon>Panpulmonata</taxon>
        <taxon>Sacoglossa</taxon>
        <taxon>Placobranchoidea</taxon>
        <taxon>Plakobranchidae</taxon>
        <taxon>Elysia</taxon>
    </lineage>
</organism>
<dbReference type="AlphaFoldDB" id="A0AAV4GTV3"/>
<gene>
    <name evidence="2" type="ORF">ElyMa_002539900</name>
</gene>
<protein>
    <submittedName>
        <fullName evidence="2">BA71V-C129R</fullName>
    </submittedName>
</protein>
<evidence type="ECO:0000313" key="3">
    <source>
        <dbReference type="Proteomes" id="UP000762676"/>
    </source>
</evidence>
<dbReference type="EMBL" id="BMAT01005221">
    <property type="protein sequence ID" value="GFR89307.1"/>
    <property type="molecule type" value="Genomic_DNA"/>
</dbReference>
<keyword evidence="1" id="KW-0175">Coiled coil</keyword>
<dbReference type="Proteomes" id="UP000762676">
    <property type="component" value="Unassembled WGS sequence"/>
</dbReference>
<name>A0AAV4GTV3_9GAST</name>
<evidence type="ECO:0000256" key="1">
    <source>
        <dbReference type="SAM" id="Coils"/>
    </source>
</evidence>
<accession>A0AAV4GTV3</accession>